<evidence type="ECO:0000313" key="2">
    <source>
        <dbReference type="EMBL" id="GAA5138902.1"/>
    </source>
</evidence>
<feature type="compositionally biased region" description="Basic and acidic residues" evidence="1">
    <location>
        <begin position="18"/>
        <end position="37"/>
    </location>
</feature>
<reference evidence="3" key="1">
    <citation type="journal article" date="2019" name="Int. J. Syst. Evol. Microbiol.">
        <title>The Global Catalogue of Microorganisms (GCM) 10K type strain sequencing project: providing services to taxonomists for standard genome sequencing and annotation.</title>
        <authorList>
            <consortium name="The Broad Institute Genomics Platform"/>
            <consortium name="The Broad Institute Genome Sequencing Center for Infectious Disease"/>
            <person name="Wu L."/>
            <person name="Ma J."/>
        </authorList>
    </citation>
    <scope>NUCLEOTIDE SEQUENCE [LARGE SCALE GENOMIC DNA]</scope>
    <source>
        <strain evidence="3">JCM 18302</strain>
    </source>
</reference>
<dbReference type="Proteomes" id="UP001500804">
    <property type="component" value="Unassembled WGS sequence"/>
</dbReference>
<evidence type="ECO:0000256" key="1">
    <source>
        <dbReference type="SAM" id="MobiDB-lite"/>
    </source>
</evidence>
<gene>
    <name evidence="2" type="ORF">GCM10023320_74060</name>
</gene>
<feature type="region of interest" description="Disordered" evidence="1">
    <location>
        <begin position="10"/>
        <end position="46"/>
    </location>
</feature>
<proteinExistence type="predicted"/>
<dbReference type="EMBL" id="BAABJO010000042">
    <property type="protein sequence ID" value="GAA5138902.1"/>
    <property type="molecule type" value="Genomic_DNA"/>
</dbReference>
<evidence type="ECO:0000313" key="3">
    <source>
        <dbReference type="Proteomes" id="UP001500804"/>
    </source>
</evidence>
<accession>A0ABP9P3A4</accession>
<organism evidence="2 3">
    <name type="scientific">Pseudonocardia adelaidensis</name>
    <dbReference type="NCBI Taxonomy" id="648754"/>
    <lineage>
        <taxon>Bacteria</taxon>
        <taxon>Bacillati</taxon>
        <taxon>Actinomycetota</taxon>
        <taxon>Actinomycetes</taxon>
        <taxon>Pseudonocardiales</taxon>
        <taxon>Pseudonocardiaceae</taxon>
        <taxon>Pseudonocardia</taxon>
    </lineage>
</organism>
<keyword evidence="3" id="KW-1185">Reference proteome</keyword>
<protein>
    <submittedName>
        <fullName evidence="2">Uncharacterized protein</fullName>
    </submittedName>
</protein>
<comment type="caution">
    <text evidence="2">The sequence shown here is derived from an EMBL/GenBank/DDBJ whole genome shotgun (WGS) entry which is preliminary data.</text>
</comment>
<sequence length="46" mass="5539">MPLMDRIRAFLASPQGRRLTDQGRRMASDPRNRERARSFLARLRRR</sequence>
<name>A0ABP9P3A4_9PSEU</name>